<gene>
    <name evidence="7" type="ORF">JF535_14965</name>
</gene>
<keyword evidence="8" id="KW-1185">Reference proteome</keyword>
<evidence type="ECO:0000313" key="8">
    <source>
        <dbReference type="Proteomes" id="UP000664293"/>
    </source>
</evidence>
<dbReference type="Gene3D" id="3.40.50.12240">
    <property type="match status" value="1"/>
</dbReference>
<dbReference type="PANTHER" id="PTHR15184:SF9">
    <property type="entry name" value="SPI-1 TYPE 3 SECRETION SYSTEM ATPASE"/>
    <property type="match status" value="1"/>
</dbReference>
<evidence type="ECO:0000259" key="6">
    <source>
        <dbReference type="SMART" id="SM00382"/>
    </source>
</evidence>
<proteinExistence type="predicted"/>
<evidence type="ECO:0000313" key="7">
    <source>
        <dbReference type="EMBL" id="MBN8432151.1"/>
    </source>
</evidence>
<keyword evidence="4" id="KW-1278">Translocase</keyword>
<sequence>MDKSYFLTAMGEPVVDYKRQEPLWKGSEGEGNNKRYAAPLPACEKVSTGISVFDDFLPLAFGQKTAIFSKAGLGKSSILRKLINSNAFDHVVFALVGERSRELLTFIRDVKPDQSTKTTVVGAAASEPSIRKARVVDTALEVAGELVADGKKVLLVIDSITRYACALRDVGISSGEVPGRQGNPLSVFSGVSALLESASDYADDSSLTIVGSVLLESDFEDLIADFVKSVTDGHVFLSSKLANRGIFPAIDLLASQSRLSEVVFSEAEKKAAQTIRNAVAEFEELEDYIRFSGYRSGEQKSVDKAVKNRKCLDYWLLGEQTFSNLLENISSA</sequence>
<dbReference type="EC" id="7.4.2.8" evidence="5"/>
<comment type="caution">
    <text evidence="7">The sequence shown here is derived from an EMBL/GenBank/DDBJ whole genome shotgun (WGS) entry which is preliminary data.</text>
</comment>
<dbReference type="InterPro" id="IPR027417">
    <property type="entry name" value="P-loop_NTPase"/>
</dbReference>
<keyword evidence="2" id="KW-0547">Nucleotide-binding</keyword>
<dbReference type="Pfam" id="PF00006">
    <property type="entry name" value="ATP-synt_ab"/>
    <property type="match status" value="1"/>
</dbReference>
<dbReference type="InterPro" id="IPR050053">
    <property type="entry name" value="ATPase_alpha/beta_chains"/>
</dbReference>
<evidence type="ECO:0000256" key="5">
    <source>
        <dbReference type="ARBA" id="ARBA00024382"/>
    </source>
</evidence>
<dbReference type="InterPro" id="IPR003593">
    <property type="entry name" value="AAA+_ATPase"/>
</dbReference>
<evidence type="ECO:0000256" key="4">
    <source>
        <dbReference type="ARBA" id="ARBA00022967"/>
    </source>
</evidence>
<feature type="domain" description="AAA+ ATPase" evidence="6">
    <location>
        <begin position="61"/>
        <end position="241"/>
    </location>
</feature>
<dbReference type="SUPFAM" id="SSF52540">
    <property type="entry name" value="P-loop containing nucleoside triphosphate hydrolases"/>
    <property type="match status" value="1"/>
</dbReference>
<organism evidence="7 8">
    <name type="scientific">Microbulbifer salipaludis</name>
    <dbReference type="NCBI Taxonomy" id="187980"/>
    <lineage>
        <taxon>Bacteria</taxon>
        <taxon>Pseudomonadati</taxon>
        <taxon>Pseudomonadota</taxon>
        <taxon>Gammaproteobacteria</taxon>
        <taxon>Cellvibrionales</taxon>
        <taxon>Microbulbiferaceae</taxon>
        <taxon>Microbulbifer</taxon>
    </lineage>
</organism>
<accession>A0ABS3EA31</accession>
<dbReference type="RefSeq" id="WP_207003447.1">
    <property type="nucleotide sequence ID" value="NZ_JAEKJR010000002.1"/>
</dbReference>
<dbReference type="EMBL" id="JAEKJR010000002">
    <property type="protein sequence ID" value="MBN8432151.1"/>
    <property type="molecule type" value="Genomic_DNA"/>
</dbReference>
<dbReference type="InterPro" id="IPR000194">
    <property type="entry name" value="ATPase_F1/V1/A1_a/bsu_nucl-bd"/>
</dbReference>
<keyword evidence="3" id="KW-0067">ATP-binding</keyword>
<dbReference type="Proteomes" id="UP000664293">
    <property type="component" value="Unassembled WGS sequence"/>
</dbReference>
<evidence type="ECO:0000256" key="3">
    <source>
        <dbReference type="ARBA" id="ARBA00022840"/>
    </source>
</evidence>
<dbReference type="Pfam" id="PF18269">
    <property type="entry name" value="T3SS_ATPase_C"/>
    <property type="match status" value="1"/>
</dbReference>
<evidence type="ECO:0000256" key="2">
    <source>
        <dbReference type="ARBA" id="ARBA00022741"/>
    </source>
</evidence>
<evidence type="ECO:0000256" key="1">
    <source>
        <dbReference type="ARBA" id="ARBA00022448"/>
    </source>
</evidence>
<reference evidence="7 8" key="1">
    <citation type="submission" date="2020-12" db="EMBL/GenBank/DDBJ databases">
        <title>Oil enriched cultivation method for isolating marine PHA-producing bacteria.</title>
        <authorList>
            <person name="Zheng W."/>
            <person name="Yu S."/>
            <person name="Huang Y."/>
        </authorList>
    </citation>
    <scope>NUCLEOTIDE SEQUENCE [LARGE SCALE GENOMIC DNA]</scope>
    <source>
        <strain evidence="7 8">SN0-2</strain>
    </source>
</reference>
<name>A0ABS3EA31_9GAMM</name>
<dbReference type="PANTHER" id="PTHR15184">
    <property type="entry name" value="ATP SYNTHASE"/>
    <property type="match status" value="1"/>
</dbReference>
<keyword evidence="1" id="KW-0813">Transport</keyword>
<dbReference type="InterPro" id="IPR040627">
    <property type="entry name" value="T3SS_ATPase_C"/>
</dbReference>
<dbReference type="SMART" id="SM00382">
    <property type="entry name" value="AAA"/>
    <property type="match status" value="1"/>
</dbReference>
<protein>
    <recommendedName>
        <fullName evidence="5">protein-secreting ATPase</fullName>
        <ecNumber evidence="5">7.4.2.8</ecNumber>
    </recommendedName>
</protein>